<comment type="subcellular location">
    <subcellularLocation>
        <location evidence="1">Membrane</location>
    </subcellularLocation>
</comment>
<dbReference type="Proteomes" id="UP000515145">
    <property type="component" value="Chromosome 18"/>
</dbReference>
<keyword evidence="3 5" id="KW-0472">Membrane</keyword>
<evidence type="ECO:0000256" key="6">
    <source>
        <dbReference type="SAM" id="SignalP"/>
    </source>
</evidence>
<keyword evidence="2 5" id="KW-0812">Transmembrane</keyword>
<evidence type="ECO:0000256" key="2">
    <source>
        <dbReference type="ARBA" id="ARBA00022692"/>
    </source>
</evidence>
<dbReference type="InterPro" id="IPR013783">
    <property type="entry name" value="Ig-like_fold"/>
</dbReference>
<dbReference type="PANTHER" id="PTHR11860:SF87">
    <property type="entry name" value="CMRF35-LIKE MOLECULE 8"/>
    <property type="match status" value="1"/>
</dbReference>
<evidence type="ECO:0000313" key="9">
    <source>
        <dbReference type="RefSeq" id="XP_028285139.1"/>
    </source>
</evidence>
<feature type="signal peptide" evidence="6">
    <location>
        <begin position="1"/>
        <end position="17"/>
    </location>
</feature>
<dbReference type="InterPro" id="IPR003599">
    <property type="entry name" value="Ig_sub"/>
</dbReference>
<dbReference type="SUPFAM" id="SSF48726">
    <property type="entry name" value="Immunoglobulin"/>
    <property type="match status" value="2"/>
</dbReference>
<dbReference type="InterPro" id="IPR050671">
    <property type="entry name" value="CD300_family_receptors"/>
</dbReference>
<dbReference type="GO" id="GO:0004888">
    <property type="term" value="F:transmembrane signaling receptor activity"/>
    <property type="evidence" value="ECO:0007669"/>
    <property type="project" value="TreeGrafter"/>
</dbReference>
<dbReference type="RefSeq" id="XP_028285139.1">
    <property type="nucleotide sequence ID" value="XM_028429338.1"/>
</dbReference>
<proteinExistence type="predicted"/>
<evidence type="ECO:0000256" key="4">
    <source>
        <dbReference type="SAM" id="MobiDB-lite"/>
    </source>
</evidence>
<feature type="compositionally biased region" description="Polar residues" evidence="4">
    <location>
        <begin position="441"/>
        <end position="452"/>
    </location>
</feature>
<name>A0A6P7K6X6_9TELE</name>
<organism evidence="8 10">
    <name type="scientific">Parambassis ranga</name>
    <name type="common">Indian glassy fish</name>
    <dbReference type="NCBI Taxonomy" id="210632"/>
    <lineage>
        <taxon>Eukaryota</taxon>
        <taxon>Metazoa</taxon>
        <taxon>Chordata</taxon>
        <taxon>Craniata</taxon>
        <taxon>Vertebrata</taxon>
        <taxon>Euteleostomi</taxon>
        <taxon>Actinopterygii</taxon>
        <taxon>Neopterygii</taxon>
        <taxon>Teleostei</taxon>
        <taxon>Neoteleostei</taxon>
        <taxon>Acanthomorphata</taxon>
        <taxon>Ovalentaria</taxon>
        <taxon>Ambassidae</taxon>
        <taxon>Parambassis</taxon>
    </lineage>
</organism>
<dbReference type="Pfam" id="PF07686">
    <property type="entry name" value="V-set"/>
    <property type="match status" value="1"/>
</dbReference>
<dbReference type="InterPro" id="IPR036179">
    <property type="entry name" value="Ig-like_dom_sf"/>
</dbReference>
<keyword evidence="5" id="KW-1133">Transmembrane helix</keyword>
<dbReference type="AlphaFoldDB" id="A0A6P7K6X6"/>
<evidence type="ECO:0000256" key="1">
    <source>
        <dbReference type="ARBA" id="ARBA00004370"/>
    </source>
</evidence>
<feature type="domain" description="Immunoglobulin" evidence="7">
    <location>
        <begin position="97"/>
        <end position="196"/>
    </location>
</feature>
<evidence type="ECO:0000256" key="3">
    <source>
        <dbReference type="ARBA" id="ARBA00023136"/>
    </source>
</evidence>
<dbReference type="SMART" id="SM00409">
    <property type="entry name" value="IG"/>
    <property type="match status" value="2"/>
</dbReference>
<reference evidence="9 10" key="1">
    <citation type="submission" date="2025-04" db="UniProtKB">
        <authorList>
            <consortium name="RefSeq"/>
        </authorList>
    </citation>
    <scope>IDENTIFICATION</scope>
</reference>
<dbReference type="PANTHER" id="PTHR11860">
    <property type="entry name" value="POLYMERIC-IMMUNOGLOBULIN RECEPTOR"/>
    <property type="match status" value="1"/>
</dbReference>
<evidence type="ECO:0000256" key="5">
    <source>
        <dbReference type="SAM" id="Phobius"/>
    </source>
</evidence>
<dbReference type="GeneID" id="114450904"/>
<keyword evidence="8" id="KW-1185">Reference proteome</keyword>
<dbReference type="Gene3D" id="2.60.40.10">
    <property type="entry name" value="Immunoglobulins"/>
    <property type="match status" value="2"/>
</dbReference>
<feature type="region of interest" description="Disordered" evidence="4">
    <location>
        <begin position="439"/>
        <end position="469"/>
    </location>
</feature>
<feature type="chain" id="PRO_5044651412" evidence="6">
    <location>
        <begin position="18"/>
        <end position="469"/>
    </location>
</feature>
<dbReference type="RefSeq" id="XP_028285140.1">
    <property type="nucleotide sequence ID" value="XM_028429339.1"/>
</dbReference>
<accession>A0A6P7K6X6</accession>
<evidence type="ECO:0000313" key="8">
    <source>
        <dbReference type="Proteomes" id="UP000515145"/>
    </source>
</evidence>
<keyword evidence="6" id="KW-0732">Signal</keyword>
<evidence type="ECO:0000313" key="10">
    <source>
        <dbReference type="RefSeq" id="XP_028285140.1"/>
    </source>
</evidence>
<gene>
    <name evidence="9 10" type="primary">LOC114450904</name>
</gene>
<feature type="transmembrane region" description="Helical" evidence="5">
    <location>
        <begin position="330"/>
        <end position="351"/>
    </location>
</feature>
<dbReference type="GO" id="GO:0005886">
    <property type="term" value="C:plasma membrane"/>
    <property type="evidence" value="ECO:0007669"/>
    <property type="project" value="TreeGrafter"/>
</dbReference>
<evidence type="ECO:0000259" key="7">
    <source>
        <dbReference type="SMART" id="SM00409"/>
    </source>
</evidence>
<feature type="domain" description="Immunoglobulin" evidence="7">
    <location>
        <begin position="203"/>
        <end position="305"/>
    </location>
</feature>
<protein>
    <submittedName>
        <fullName evidence="9 10">Uncharacterized protein LOC114450904 isoform X1</fullName>
    </submittedName>
</protein>
<dbReference type="InterPro" id="IPR013106">
    <property type="entry name" value="Ig_V-set"/>
</dbReference>
<sequence>MRSLILLILSLMTGSEAQSEWKCKDGWVNFTCGPKTNGKYQITDLVNNKTINDQFTKTHSEKILTVKQLEHEDIWKCNKQQEAKIEVVTGADLCIRPSVQTAYRSAETIITCDPGDKHKSTAGFFCKDDYSTCENILSGNSVLKSNRKFTVKNTTSGFMVSISNVSTQDAGSYWCGVKRNDKNLGVVLRNIQLEVKVFTDITKFIRTAAVGQNVTYWCGYKDVDVSYATKFICKGEDPSTCHRVISSKNPDVNGKFSMTDDSTQRNINVTVREVTPDDGGTYWCGAESEDEQHKTFIHKLILTVVSPTTPPAPSNQTATIPKESHSSPEVITVIICVSVLLLFVAVLIFIYKIYSHSKTKGNAAAQQVNESCIYEDIQEGLQQSHNGINIYVTANRPTSDSAGLHYSTIQFKGSADTAPGRGRMPKQSSSACQYSALKYSKSPTSSPFNQPPTREAEPLYSMVKKPQQR</sequence>